<dbReference type="GeneTree" id="ENSGT01010000229864"/>
<protein>
    <submittedName>
        <fullName evidence="2">Uncharacterized protein</fullName>
    </submittedName>
</protein>
<dbReference type="AlphaFoldDB" id="A0A8C5M7E8"/>
<evidence type="ECO:0000256" key="1">
    <source>
        <dbReference type="SAM" id="Phobius"/>
    </source>
</evidence>
<keyword evidence="1" id="KW-0472">Membrane</keyword>
<keyword evidence="3" id="KW-1185">Reference proteome</keyword>
<dbReference type="PANTHER" id="PTHR20948:SF2">
    <property type="entry name" value="TRANSMEMBRANE PROTEIN 164"/>
    <property type="match status" value="1"/>
</dbReference>
<dbReference type="InterPro" id="IPR026508">
    <property type="entry name" value="TMEM164"/>
</dbReference>
<keyword evidence="1" id="KW-1133">Transmembrane helix</keyword>
<dbReference type="Proteomes" id="UP000694569">
    <property type="component" value="Unplaced"/>
</dbReference>
<evidence type="ECO:0000313" key="2">
    <source>
        <dbReference type="Ensembl" id="ENSLLEP00000010035.1"/>
    </source>
</evidence>
<organism evidence="2 3">
    <name type="scientific">Leptobrachium leishanense</name>
    <name type="common">Leishan spiny toad</name>
    <dbReference type="NCBI Taxonomy" id="445787"/>
    <lineage>
        <taxon>Eukaryota</taxon>
        <taxon>Metazoa</taxon>
        <taxon>Chordata</taxon>
        <taxon>Craniata</taxon>
        <taxon>Vertebrata</taxon>
        <taxon>Euteleostomi</taxon>
        <taxon>Amphibia</taxon>
        <taxon>Batrachia</taxon>
        <taxon>Anura</taxon>
        <taxon>Pelobatoidea</taxon>
        <taxon>Megophryidae</taxon>
        <taxon>Leptobrachium</taxon>
    </lineage>
</organism>
<sequence length="181" mass="20288">MSQSWYTDWLFGGADPSLAGLPALPSCRPDRGCWRAPCCWLCPRWRLRCPCGGSTAPPLPGPEPAAGGLCLTFGVEVGFKFTTRTVLSSTCWTPCHVVTMLQIFLLPCPPSRLSTVVFWLHLHMPLLNGALLALLFHVLNTRLLRGKESWIDFTSSSSIYRLFYRYCYIQIHCLPPELSLI</sequence>
<accession>A0A8C5M7E8</accession>
<dbReference type="PANTHER" id="PTHR20948">
    <property type="entry name" value="TRANSMEMBRANE PROTEIN 164"/>
    <property type="match status" value="1"/>
</dbReference>
<dbReference type="Ensembl" id="ENSLLET00000010426.1">
    <property type="protein sequence ID" value="ENSLLEP00000010035.1"/>
    <property type="gene ID" value="ENSLLEG00000006395.1"/>
</dbReference>
<keyword evidence="1" id="KW-0812">Transmembrane</keyword>
<feature type="transmembrane region" description="Helical" evidence="1">
    <location>
        <begin position="116"/>
        <end position="139"/>
    </location>
</feature>
<dbReference type="OrthoDB" id="17328at2759"/>
<reference evidence="2" key="2">
    <citation type="submission" date="2025-09" db="UniProtKB">
        <authorList>
            <consortium name="Ensembl"/>
        </authorList>
    </citation>
    <scope>IDENTIFICATION</scope>
</reference>
<reference evidence="2" key="1">
    <citation type="submission" date="2025-08" db="UniProtKB">
        <authorList>
            <consortium name="Ensembl"/>
        </authorList>
    </citation>
    <scope>IDENTIFICATION</scope>
</reference>
<name>A0A8C5M7E8_9ANUR</name>
<evidence type="ECO:0000313" key="3">
    <source>
        <dbReference type="Proteomes" id="UP000694569"/>
    </source>
</evidence>
<proteinExistence type="predicted"/>